<keyword evidence="2" id="KW-0687">Ribonucleoprotein</keyword>
<organism evidence="2">
    <name type="scientific">Corethrella appendiculata</name>
    <dbReference type="NCBI Taxonomy" id="1370023"/>
    <lineage>
        <taxon>Eukaryota</taxon>
        <taxon>Metazoa</taxon>
        <taxon>Ecdysozoa</taxon>
        <taxon>Arthropoda</taxon>
        <taxon>Hexapoda</taxon>
        <taxon>Insecta</taxon>
        <taxon>Pterygota</taxon>
        <taxon>Neoptera</taxon>
        <taxon>Endopterygota</taxon>
        <taxon>Diptera</taxon>
        <taxon>Nematocera</taxon>
        <taxon>Culicoidea</taxon>
        <taxon>Chaoboridae</taxon>
        <taxon>Corethrella</taxon>
    </lineage>
</organism>
<name>U5EP84_9DIPT</name>
<feature type="compositionally biased region" description="Basic and acidic residues" evidence="1">
    <location>
        <begin position="131"/>
        <end position="140"/>
    </location>
</feature>
<accession>U5EP84</accession>
<evidence type="ECO:0000313" key="2">
    <source>
        <dbReference type="EMBL" id="JAB55052.1"/>
    </source>
</evidence>
<feature type="compositionally biased region" description="Polar residues" evidence="1">
    <location>
        <begin position="170"/>
        <end position="186"/>
    </location>
</feature>
<reference evidence="2" key="1">
    <citation type="journal article" date="2014" name="Insect Biochem. Mol. Biol.">
        <title>An insight into the sialome of the frog biting fly, Corethrella appendiculata.</title>
        <authorList>
            <person name="Ribeiro J.M.C."/>
            <person name="Chagas A.C."/>
            <person name="Pham V.M."/>
            <person name="Lounibos L.P."/>
            <person name="Calvo E."/>
        </authorList>
    </citation>
    <scope>NUCLEOTIDE SEQUENCE</scope>
    <source>
        <tissue evidence="2">Salivary glands</tissue>
    </source>
</reference>
<evidence type="ECO:0000256" key="1">
    <source>
        <dbReference type="SAM" id="MobiDB-lite"/>
    </source>
</evidence>
<sequence>MSSSSGSKNKSSSPGLRILWIPGRKKHNRKGVYNPTKQQPSQYQGWQQKKNEPWSLGGSKGQSKLINSDMSEGAAGEIGATAASSVLCSKLTLGAGATSTVAAVIDPNNPPTLIVNLPKEGEENPAASAAKDAESNEKTCDANNPNLNVSKEENKSPTPISNLSDDEHNQQINTSNDTNEKTSIISSDGKSTELLYNASTLAISDRRKNGAIRKNSYEDRDDVDSIEYDRTTDELDGASLNGNVKLKKNKTNNNKKKKKKSKSSDDDDDDYKDKDKDEKLVTCLYYTLVCCDCSIS</sequence>
<protein>
    <submittedName>
        <fullName evidence="2">Putative h/aca ribonucleoprotein complex non-core subunit naf1</fullName>
    </submittedName>
</protein>
<feature type="region of interest" description="Disordered" evidence="1">
    <location>
        <begin position="101"/>
        <end position="186"/>
    </location>
</feature>
<dbReference type="EMBL" id="GANO01004819">
    <property type="protein sequence ID" value="JAB55052.1"/>
    <property type="molecule type" value="mRNA"/>
</dbReference>
<feature type="compositionally biased region" description="Basic residues" evidence="1">
    <location>
        <begin position="245"/>
        <end position="261"/>
    </location>
</feature>
<feature type="region of interest" description="Disordered" evidence="1">
    <location>
        <begin position="1"/>
        <end position="68"/>
    </location>
</feature>
<dbReference type="AlphaFoldDB" id="U5EP84"/>
<feature type="compositionally biased region" description="Low complexity" evidence="1">
    <location>
        <begin position="1"/>
        <end position="13"/>
    </location>
</feature>
<feature type="compositionally biased region" description="Polar residues" evidence="1">
    <location>
        <begin position="35"/>
        <end position="48"/>
    </location>
</feature>
<proteinExistence type="evidence at transcript level"/>
<feature type="region of interest" description="Disordered" evidence="1">
    <location>
        <begin position="226"/>
        <end position="274"/>
    </location>
</feature>
<dbReference type="GO" id="GO:1990904">
    <property type="term" value="C:ribonucleoprotein complex"/>
    <property type="evidence" value="ECO:0007669"/>
    <property type="project" value="UniProtKB-KW"/>
</dbReference>